<dbReference type="EMBL" id="JAVDWU010000005">
    <property type="protein sequence ID" value="MDR7150691.1"/>
    <property type="molecule type" value="Genomic_DNA"/>
</dbReference>
<gene>
    <name evidence="4" type="ORF">J2W49_002654</name>
</gene>
<evidence type="ECO:0000256" key="1">
    <source>
        <dbReference type="ARBA" id="ARBA00023122"/>
    </source>
</evidence>
<accession>A0ABU1WNW2</accession>
<proteinExistence type="predicted"/>
<dbReference type="Pfam" id="PF00571">
    <property type="entry name" value="CBS"/>
    <property type="match status" value="2"/>
</dbReference>
<dbReference type="InterPro" id="IPR046342">
    <property type="entry name" value="CBS_dom_sf"/>
</dbReference>
<keyword evidence="5" id="KW-1185">Reference proteome</keyword>
<dbReference type="RefSeq" id="WP_310316637.1">
    <property type="nucleotide sequence ID" value="NZ_JAVDWU010000005.1"/>
</dbReference>
<feature type="domain" description="CBS" evidence="3">
    <location>
        <begin position="72"/>
        <end position="128"/>
    </location>
</feature>
<sequence length="138" mass="15204">MQLMKDVMSRNVQVISPDATLKDAAMLMRNKGIGMLPVGENDRMIGTITDRDIAIRAVADGKSVDSTVRDVMTKELVWAYEDDTVAQGASKMSECQIRRLPVVNADKRLVGMVSLGDFAVEVEDMRVSAQALEEISRD</sequence>
<dbReference type="InterPro" id="IPR000644">
    <property type="entry name" value="CBS_dom"/>
</dbReference>
<dbReference type="SUPFAM" id="SSF54631">
    <property type="entry name" value="CBS-domain pair"/>
    <property type="match status" value="1"/>
</dbReference>
<feature type="domain" description="CBS" evidence="3">
    <location>
        <begin position="8"/>
        <end position="66"/>
    </location>
</feature>
<keyword evidence="1 2" id="KW-0129">CBS domain</keyword>
<organism evidence="4 5">
    <name type="scientific">Hydrogenophaga palleronii</name>
    <dbReference type="NCBI Taxonomy" id="65655"/>
    <lineage>
        <taxon>Bacteria</taxon>
        <taxon>Pseudomonadati</taxon>
        <taxon>Pseudomonadota</taxon>
        <taxon>Betaproteobacteria</taxon>
        <taxon>Burkholderiales</taxon>
        <taxon>Comamonadaceae</taxon>
        <taxon>Hydrogenophaga</taxon>
    </lineage>
</organism>
<dbReference type="PANTHER" id="PTHR43080">
    <property type="entry name" value="CBS DOMAIN-CONTAINING PROTEIN CBSX3, MITOCHONDRIAL"/>
    <property type="match status" value="1"/>
</dbReference>
<comment type="caution">
    <text evidence="4">The sequence shown here is derived from an EMBL/GenBank/DDBJ whole genome shotgun (WGS) entry which is preliminary data.</text>
</comment>
<dbReference type="SMART" id="SM00116">
    <property type="entry name" value="CBS"/>
    <property type="match status" value="2"/>
</dbReference>
<evidence type="ECO:0000313" key="5">
    <source>
        <dbReference type="Proteomes" id="UP001265700"/>
    </source>
</evidence>
<dbReference type="Gene3D" id="3.10.580.10">
    <property type="entry name" value="CBS-domain"/>
    <property type="match status" value="1"/>
</dbReference>
<dbReference type="InterPro" id="IPR051257">
    <property type="entry name" value="Diverse_CBS-Domain"/>
</dbReference>
<dbReference type="PROSITE" id="PS51371">
    <property type="entry name" value="CBS"/>
    <property type="match status" value="2"/>
</dbReference>
<evidence type="ECO:0000256" key="2">
    <source>
        <dbReference type="PROSITE-ProRule" id="PRU00703"/>
    </source>
</evidence>
<name>A0ABU1WNW2_9BURK</name>
<dbReference type="CDD" id="cd04622">
    <property type="entry name" value="CBS_pair_HRP1_like"/>
    <property type="match status" value="1"/>
</dbReference>
<dbReference type="PANTHER" id="PTHR43080:SF2">
    <property type="entry name" value="CBS DOMAIN-CONTAINING PROTEIN"/>
    <property type="match status" value="1"/>
</dbReference>
<dbReference type="Proteomes" id="UP001265700">
    <property type="component" value="Unassembled WGS sequence"/>
</dbReference>
<protein>
    <submittedName>
        <fullName evidence="4">CBS domain-containing protein</fullName>
    </submittedName>
</protein>
<reference evidence="4 5" key="1">
    <citation type="submission" date="2023-07" db="EMBL/GenBank/DDBJ databases">
        <title>Sorghum-associated microbial communities from plants grown in Nebraska, USA.</title>
        <authorList>
            <person name="Schachtman D."/>
        </authorList>
    </citation>
    <scope>NUCLEOTIDE SEQUENCE [LARGE SCALE GENOMIC DNA]</scope>
    <source>
        <strain evidence="4 5">4249</strain>
    </source>
</reference>
<evidence type="ECO:0000313" key="4">
    <source>
        <dbReference type="EMBL" id="MDR7150691.1"/>
    </source>
</evidence>
<evidence type="ECO:0000259" key="3">
    <source>
        <dbReference type="PROSITE" id="PS51371"/>
    </source>
</evidence>